<evidence type="ECO:0000313" key="11">
    <source>
        <dbReference type="Proteomes" id="UP000660729"/>
    </source>
</evidence>
<dbReference type="GO" id="GO:0006508">
    <property type="term" value="P:proteolysis"/>
    <property type="evidence" value="ECO:0007669"/>
    <property type="project" value="UniProtKB-KW"/>
</dbReference>
<dbReference type="PANTHER" id="PTHR47466">
    <property type="match status" value="1"/>
</dbReference>
<evidence type="ECO:0000256" key="3">
    <source>
        <dbReference type="ARBA" id="ARBA00022723"/>
    </source>
</evidence>
<keyword evidence="2 10" id="KW-0645">Protease</keyword>
<dbReference type="EMBL" id="JABCIY010000224">
    <property type="protein sequence ID" value="KAF7187653.1"/>
    <property type="molecule type" value="Genomic_DNA"/>
</dbReference>
<evidence type="ECO:0000256" key="4">
    <source>
        <dbReference type="ARBA" id="ARBA00022729"/>
    </source>
</evidence>
<keyword evidence="5" id="KW-0378">Hydrolase</keyword>
<evidence type="ECO:0000256" key="6">
    <source>
        <dbReference type="ARBA" id="ARBA00022833"/>
    </source>
</evidence>
<evidence type="ECO:0000259" key="9">
    <source>
        <dbReference type="Pfam" id="PF05572"/>
    </source>
</evidence>
<keyword evidence="6" id="KW-0862">Zinc</keyword>
<keyword evidence="7 10" id="KW-0482">Metalloprotease</keyword>
<dbReference type="InterPro" id="IPR024079">
    <property type="entry name" value="MetalloPept_cat_dom_sf"/>
</dbReference>
<reference evidence="10" key="1">
    <citation type="submission" date="2020-04" db="EMBL/GenBank/DDBJ databases">
        <title>Draft genome resource of the tomato pathogen Pseudocercospora fuligena.</title>
        <authorList>
            <person name="Zaccaron A."/>
        </authorList>
    </citation>
    <scope>NUCLEOTIDE SEQUENCE</scope>
    <source>
        <strain evidence="10">PF001</strain>
    </source>
</reference>
<evidence type="ECO:0000256" key="1">
    <source>
        <dbReference type="ARBA" id="ARBA00008721"/>
    </source>
</evidence>
<evidence type="ECO:0000313" key="10">
    <source>
        <dbReference type="EMBL" id="KAF7187653.1"/>
    </source>
</evidence>
<evidence type="ECO:0000256" key="8">
    <source>
        <dbReference type="ARBA" id="ARBA00023157"/>
    </source>
</evidence>
<keyword evidence="8" id="KW-1015">Disulfide bond</keyword>
<dbReference type="GO" id="GO:0008237">
    <property type="term" value="F:metallopeptidase activity"/>
    <property type="evidence" value="ECO:0007669"/>
    <property type="project" value="UniProtKB-KW"/>
</dbReference>
<organism evidence="10 11">
    <name type="scientific">Pseudocercospora fuligena</name>
    <dbReference type="NCBI Taxonomy" id="685502"/>
    <lineage>
        <taxon>Eukaryota</taxon>
        <taxon>Fungi</taxon>
        <taxon>Dikarya</taxon>
        <taxon>Ascomycota</taxon>
        <taxon>Pezizomycotina</taxon>
        <taxon>Dothideomycetes</taxon>
        <taxon>Dothideomycetidae</taxon>
        <taxon>Mycosphaerellales</taxon>
        <taxon>Mycosphaerellaceae</taxon>
        <taxon>Pseudocercospora</taxon>
    </lineage>
</organism>
<name>A0A8H6RAS7_9PEZI</name>
<feature type="domain" description="Peptidase M43 pregnancy-associated plasma-A" evidence="9">
    <location>
        <begin position="177"/>
        <end position="310"/>
    </location>
</feature>
<evidence type="ECO:0000256" key="5">
    <source>
        <dbReference type="ARBA" id="ARBA00022801"/>
    </source>
</evidence>
<evidence type="ECO:0000256" key="2">
    <source>
        <dbReference type="ARBA" id="ARBA00022670"/>
    </source>
</evidence>
<comment type="caution">
    <text evidence="10">The sequence shown here is derived from an EMBL/GenBank/DDBJ whole genome shotgun (WGS) entry which is preliminary data.</text>
</comment>
<dbReference type="Proteomes" id="UP000660729">
    <property type="component" value="Unassembled WGS sequence"/>
</dbReference>
<sequence>MARDGIITHAHYLFIHFPSAHITMRFLLPILASSFAYTALAHSAGSNITRCGNYALSSSQKAELDAAVSNRTMVASAATRNVDTYVHVVTSQSKKDDYTKEMVENQMKVMNEAYASMGFSFSTYVVNDYLQDGTLLTILSAGVDFTVQGDWAAATPGSDEETDMKKELRQGSYGDLNLYFLSDLGGGLLGFCYFPTSNPDANMQVLDGCINLAGSMPGGETNGYNEGMTAVHESGHWFGLYHTFEGNGCSGNGDQVGDTPIQSSPTTGCPASKDSCPDSPGMDNIHNYMDYSTDECLTEFTSGQSQRARSLFDSFRAGK</sequence>
<comment type="similarity">
    <text evidence="1">Belongs to the peptidase M43B family.</text>
</comment>
<dbReference type="Gene3D" id="3.40.390.10">
    <property type="entry name" value="Collagenase (Catalytic Domain)"/>
    <property type="match status" value="1"/>
</dbReference>
<dbReference type="Pfam" id="PF05572">
    <property type="entry name" value="Peptidase_M43"/>
    <property type="match status" value="1"/>
</dbReference>
<dbReference type="AlphaFoldDB" id="A0A8H6RAS7"/>
<keyword evidence="3" id="KW-0479">Metal-binding</keyword>
<evidence type="ECO:0000256" key="7">
    <source>
        <dbReference type="ARBA" id="ARBA00023049"/>
    </source>
</evidence>
<protein>
    <submittedName>
        <fullName evidence="10">Extracellular metalloprotease</fullName>
    </submittedName>
</protein>
<keyword evidence="4" id="KW-0732">Signal</keyword>
<gene>
    <name evidence="10" type="ORF">HII31_10992</name>
</gene>
<accession>A0A8H6RAS7</accession>
<dbReference type="GO" id="GO:0046872">
    <property type="term" value="F:metal ion binding"/>
    <property type="evidence" value="ECO:0007669"/>
    <property type="project" value="UniProtKB-KW"/>
</dbReference>
<dbReference type="PANTHER" id="PTHR47466:SF1">
    <property type="entry name" value="METALLOPROTEASE MEP1 (AFU_ORTHOLOGUE AFUA_1G07730)-RELATED"/>
    <property type="match status" value="1"/>
</dbReference>
<proteinExistence type="inferred from homology"/>
<keyword evidence="11" id="KW-1185">Reference proteome</keyword>
<dbReference type="SUPFAM" id="SSF55486">
    <property type="entry name" value="Metalloproteases ('zincins'), catalytic domain"/>
    <property type="match status" value="1"/>
</dbReference>
<dbReference type="InterPro" id="IPR008754">
    <property type="entry name" value="Peptidase_M43"/>
</dbReference>
<dbReference type="OrthoDB" id="536211at2759"/>
<dbReference type="CDD" id="cd04275">
    <property type="entry name" value="ZnMc_pappalysin_like"/>
    <property type="match status" value="1"/>
</dbReference>